<organism evidence="1 2">
    <name type="scientific">[Mycobacterium] zoologicum</name>
    <dbReference type="NCBI Taxonomy" id="2872311"/>
    <lineage>
        <taxon>Bacteria</taxon>
        <taxon>Bacillati</taxon>
        <taxon>Actinomycetota</taxon>
        <taxon>Actinomycetes</taxon>
        <taxon>Mycobacteriales</taxon>
        <taxon>Mycobacteriaceae</taxon>
        <taxon>Mycolicibacter</taxon>
    </lineage>
</organism>
<dbReference type="RefSeq" id="WP_224864406.1">
    <property type="nucleotide sequence ID" value="NZ_JAYJJT010000005.1"/>
</dbReference>
<evidence type="ECO:0000313" key="1">
    <source>
        <dbReference type="EMBL" id="MEB3049336.1"/>
    </source>
</evidence>
<comment type="caution">
    <text evidence="1">The sequence shown here is derived from an EMBL/GenBank/DDBJ whole genome shotgun (WGS) entry which is preliminary data.</text>
</comment>
<keyword evidence="2" id="KW-1185">Reference proteome</keyword>
<gene>
    <name evidence="1" type="ORF">KV112_06195</name>
</gene>
<accession>A0ABU5YGZ1</accession>
<evidence type="ECO:0000313" key="2">
    <source>
        <dbReference type="Proteomes" id="UP001299046"/>
    </source>
</evidence>
<sequence>MVDDLYKSCFHQLLWSLEAEEYIRATAGVVMQELARREFVLHYVIDNQECEAKLADRLTGIPLPFWAAGLFVTGPQIMALELMEQADHQPRAVSAIPRYRAEGQHLADQLILRCHRERRPSVYLNMDLDDDAPALSLEVALSPKDTSGAIVIFRNEAPAIGSFAYITPPPGVILPRG</sequence>
<reference evidence="1 2" key="1">
    <citation type="submission" date="2023-12" db="EMBL/GenBank/DDBJ databases">
        <title>Description of new species of Mycobacterium terrae complex isolated from sewage at the Sao Paulo Zoological Park Foundation in Brazil.</title>
        <authorList>
            <person name="Romagnoli C.L."/>
            <person name="Conceicao E.C."/>
            <person name="Machado E."/>
            <person name="Barreto L.B.P.F."/>
            <person name="Sharma A."/>
            <person name="Silva N.M."/>
            <person name="Marques L.E."/>
            <person name="Juliana M.A."/>
            <person name="Lourenco M.C.S."/>
            <person name="Digiampietri L.A."/>
            <person name="Suffys P.N."/>
            <person name="Viana-Niero C."/>
        </authorList>
    </citation>
    <scope>NUCLEOTIDE SEQUENCE [LARGE SCALE GENOMIC DNA]</scope>
    <source>
        <strain evidence="1 2">MYC123</strain>
    </source>
</reference>
<name>A0ABU5YGZ1_9MYCO</name>
<proteinExistence type="predicted"/>
<dbReference type="Proteomes" id="UP001299046">
    <property type="component" value="Unassembled WGS sequence"/>
</dbReference>
<protein>
    <submittedName>
        <fullName evidence="1">Uncharacterized protein</fullName>
    </submittedName>
</protein>
<dbReference type="EMBL" id="JAYJJT010000005">
    <property type="protein sequence ID" value="MEB3049336.1"/>
    <property type="molecule type" value="Genomic_DNA"/>
</dbReference>